<feature type="compositionally biased region" description="Polar residues" evidence="1">
    <location>
        <begin position="85"/>
        <end position="96"/>
    </location>
</feature>
<comment type="caution">
    <text evidence="2">The sequence shown here is derived from an EMBL/GenBank/DDBJ whole genome shotgun (WGS) entry which is preliminary data.</text>
</comment>
<feature type="region of interest" description="Disordered" evidence="1">
    <location>
        <begin position="71"/>
        <end position="96"/>
    </location>
</feature>
<protein>
    <submittedName>
        <fullName evidence="2">Molecular chaperone</fullName>
    </submittedName>
</protein>
<evidence type="ECO:0000313" key="3">
    <source>
        <dbReference type="Proteomes" id="UP000260680"/>
    </source>
</evidence>
<sequence>MSKLTKYEKETIVLFNEGEDTAHIQTYNAGLRNRLAVFSKKYPDLCRLDKTYEQGGVSYVLDKSRLSIRLQPPYSEERRRKASENAKQNGFASQME</sequence>
<evidence type="ECO:0000256" key="1">
    <source>
        <dbReference type="SAM" id="MobiDB-lite"/>
    </source>
</evidence>
<dbReference type="OrthoDB" id="9800084at2"/>
<gene>
    <name evidence="2" type="ORF">DS742_23185</name>
</gene>
<dbReference type="Proteomes" id="UP000260680">
    <property type="component" value="Unassembled WGS sequence"/>
</dbReference>
<dbReference type="RefSeq" id="WP_117419336.1">
    <property type="nucleotide sequence ID" value="NZ_QOHO01000082.1"/>
</dbReference>
<proteinExistence type="predicted"/>
<dbReference type="EMBL" id="QOHO01000082">
    <property type="protein sequence ID" value="RFZ76523.1"/>
    <property type="molecule type" value="Genomic_DNA"/>
</dbReference>
<accession>A0A3E2N6A4</accession>
<feature type="compositionally biased region" description="Basic and acidic residues" evidence="1">
    <location>
        <begin position="75"/>
        <end position="84"/>
    </location>
</feature>
<dbReference type="AlphaFoldDB" id="A0A3E2N6A4"/>
<reference evidence="2 3" key="1">
    <citation type="submission" date="2018-07" db="EMBL/GenBank/DDBJ databases">
        <title>New species, Clostridium PI-S10-A1B.</title>
        <authorList>
            <person name="Krishna G."/>
            <person name="Summeta K."/>
            <person name="Shikha S."/>
            <person name="Prabhu P.B."/>
            <person name="Suresh K."/>
        </authorList>
    </citation>
    <scope>NUCLEOTIDE SEQUENCE [LARGE SCALE GENOMIC DNA]</scope>
    <source>
        <strain evidence="2 3">PI-S10-A1B</strain>
    </source>
</reference>
<name>A0A3E2N6A4_9FIRM</name>
<organism evidence="2 3">
    <name type="scientific">Lacrimispora amygdalina</name>
    <dbReference type="NCBI Taxonomy" id="253257"/>
    <lineage>
        <taxon>Bacteria</taxon>
        <taxon>Bacillati</taxon>
        <taxon>Bacillota</taxon>
        <taxon>Clostridia</taxon>
        <taxon>Lachnospirales</taxon>
        <taxon>Lachnospiraceae</taxon>
        <taxon>Lacrimispora</taxon>
    </lineage>
</organism>
<evidence type="ECO:0000313" key="2">
    <source>
        <dbReference type="EMBL" id="RFZ76523.1"/>
    </source>
</evidence>